<protein>
    <submittedName>
        <fullName evidence="2">Uncharacterized protein</fullName>
    </submittedName>
</protein>
<organism evidence="2">
    <name type="scientific">viral metagenome</name>
    <dbReference type="NCBI Taxonomy" id="1070528"/>
    <lineage>
        <taxon>unclassified sequences</taxon>
        <taxon>metagenomes</taxon>
        <taxon>organismal metagenomes</taxon>
    </lineage>
</organism>
<evidence type="ECO:0000313" key="2">
    <source>
        <dbReference type="EMBL" id="GBH21739.1"/>
    </source>
</evidence>
<proteinExistence type="predicted"/>
<sequence>MATPAKETFSSIDEFMKQYSRGASESTGSQDWTKIGRTIVDRPGTVSDARGQAREVAALCKDIRPVRAIIKARPNIRVKRKPSPSTNMWRSATLRWTADSINIPLHRRHQADEMYARYFIGAGITSDQIEDALRTINEVTRAALRRDGAHILPTSATMDTRVDLVTWVGCMLQGADVGAAFNQTTIRKEFSNFPATLWYNNVLNTQMKQGNVTLIFNANGRDEQYTIGCIRLTSSHIYGTGIESRSSLLQRGSGIQYVTLLIPSQLMQTEDEGQNTILTHTINSWQNTAAQATKSVMGACVPTVTIVSNTTILKGYGNDAIFNDIGDVEACTYGSCRLATLTIKCQVVNSKDLSAGMGVPSAYALRGALSLTEDIAIPRVVDFRAIRFIPMVMTALGKLRYSAHPDNCVVHLSNTSTYGLESPRGLKYIHQHSESALISLLKLSSSKLLSNDTSTEEDMASAMSITDGLGLLGQASTDKFAQERHFDLGQWGTRYPPAAMVHIMKSFNTMIILAWVVTLVGCGTTFIPMKEGDRRPSNGLEALDHILTTTYESMFLSTEVTNAYEVFFSSESVRKFYRLSNLVKQLTHTVSLRRHESLE</sequence>
<evidence type="ECO:0000256" key="1">
    <source>
        <dbReference type="SAM" id="Phobius"/>
    </source>
</evidence>
<name>A0A2V0R8Y9_9ZZZZ</name>
<keyword evidence="1" id="KW-0472">Membrane</keyword>
<comment type="caution">
    <text evidence="2">The sequence shown here is derived from an EMBL/GenBank/DDBJ whole genome shotgun (WGS) entry which is preliminary data.</text>
</comment>
<feature type="transmembrane region" description="Helical" evidence="1">
    <location>
        <begin position="507"/>
        <end position="527"/>
    </location>
</feature>
<dbReference type="EMBL" id="BDQA01000288">
    <property type="protein sequence ID" value="GBH21739.1"/>
    <property type="molecule type" value="Genomic_RNA"/>
</dbReference>
<keyword evidence="1" id="KW-0812">Transmembrane</keyword>
<dbReference type="AlphaFoldDB" id="A0A2V0R8Y9"/>
<accession>A0A2V0R8Y9</accession>
<reference evidence="2" key="1">
    <citation type="submission" date="2017-04" db="EMBL/GenBank/DDBJ databases">
        <title>Unveiling RNA virosphere associated with marine microorganisms.</title>
        <authorList>
            <person name="Urayama S."/>
            <person name="Takaki Y."/>
            <person name="Nishi S."/>
            <person name="Yoshida Y."/>
            <person name="Deguchi S."/>
            <person name="Takai K."/>
            <person name="Nunoura T."/>
        </authorList>
    </citation>
    <scope>NUCLEOTIDE SEQUENCE</scope>
</reference>
<keyword evidence="1" id="KW-1133">Transmembrane helix</keyword>